<dbReference type="RefSeq" id="WP_143189218.1">
    <property type="nucleotide sequence ID" value="NZ_FMYQ01000007.1"/>
</dbReference>
<evidence type="ECO:0008006" key="4">
    <source>
        <dbReference type="Google" id="ProtNLM"/>
    </source>
</evidence>
<sequence>MKVKPTEFSFKPTGFPISQSDFCFQPPSWPPPQDWIVTLDSDGNPRSKWGEPVWDFSSMAGTSLKLNFARVQRTRDSELGPENQYILKMCMTWLIWGPQGYTSWETLRACFGQIRRLILLCEQNGIVASDLFRFPRVSRLIGEVVRGKEHKKNMLIMLDRLYHARETLGFVVVGEAGMRSLSEEYSAADVDDVEQTAYIPSRIWTYQVTRLRECLDDFLAHRQAVEACFNFCVDAYVNNYGSLSIAVSERESKSRFSPFQAPTRNFGKEAGPKFLGPFEETAKRFGIDILFRKWTTTSASININQFSKYFSLIQYVGLAYIGNFTLQRSAEFATLRSDCLVVEEDPIFGKMSTICGETTKTDPDSDARWPTSRSVGVAVEALTLVARMRTRCAFASSASNCSDDDVENPFLLNRAHEPWSSSVVKVQYSVRPTLLRYKKVIEKFPLLFDHEKIRITQEDLDIARRFTPNLKKSGSFSVGKIWPLAYHQLRRTGAINMFASGILSDSSIQVIMKHATVLQTRYYGKHFSRLRFNQEWEGITVAARYEVMARQMKTITEERYVSPYGEERKQQIALDLMAEKDFDHLVKEAAKGNVPFRAIRLGGCTNREHCEYGGIESISRCSGGDGHKPCTQVLYDKRKRPSAERQLESVQKKLNNAEAGSPRAEALQAEAQGLRNFLHDTE</sequence>
<accession>A0A1G6M3V4</accession>
<evidence type="ECO:0000313" key="3">
    <source>
        <dbReference type="Proteomes" id="UP000198908"/>
    </source>
</evidence>
<evidence type="ECO:0000256" key="1">
    <source>
        <dbReference type="SAM" id="MobiDB-lite"/>
    </source>
</evidence>
<feature type="region of interest" description="Disordered" evidence="1">
    <location>
        <begin position="653"/>
        <end position="682"/>
    </location>
</feature>
<dbReference type="STRING" id="416944.SAMN05421548_107110"/>
<dbReference type="GO" id="GO:0006310">
    <property type="term" value="P:DNA recombination"/>
    <property type="evidence" value="ECO:0007669"/>
    <property type="project" value="InterPro"/>
</dbReference>
<reference evidence="3" key="1">
    <citation type="submission" date="2016-09" db="EMBL/GenBank/DDBJ databases">
        <authorList>
            <person name="Varghese N."/>
            <person name="Submissions S."/>
        </authorList>
    </citation>
    <scope>NUCLEOTIDE SEQUENCE [LARGE SCALE GENOMIC DNA]</scope>
    <source>
        <strain evidence="3">TNe-862</strain>
    </source>
</reference>
<organism evidence="2 3">
    <name type="scientific">Paraburkholderia lycopersici</name>
    <dbReference type="NCBI Taxonomy" id="416944"/>
    <lineage>
        <taxon>Bacteria</taxon>
        <taxon>Pseudomonadati</taxon>
        <taxon>Pseudomonadota</taxon>
        <taxon>Betaproteobacteria</taxon>
        <taxon>Burkholderiales</taxon>
        <taxon>Burkholderiaceae</taxon>
        <taxon>Paraburkholderia</taxon>
    </lineage>
</organism>
<dbReference type="Proteomes" id="UP000198908">
    <property type="component" value="Unassembled WGS sequence"/>
</dbReference>
<dbReference type="Gene3D" id="1.10.443.10">
    <property type="entry name" value="Intergrase catalytic core"/>
    <property type="match status" value="1"/>
</dbReference>
<gene>
    <name evidence="2" type="ORF">SAMN05421548_107110</name>
</gene>
<dbReference type="GO" id="GO:0015074">
    <property type="term" value="P:DNA integration"/>
    <property type="evidence" value="ECO:0007669"/>
    <property type="project" value="InterPro"/>
</dbReference>
<dbReference type="AlphaFoldDB" id="A0A1G6M3V4"/>
<dbReference type="OrthoDB" id="8768428at2"/>
<name>A0A1G6M3V4_9BURK</name>
<dbReference type="GO" id="GO:0003677">
    <property type="term" value="F:DNA binding"/>
    <property type="evidence" value="ECO:0007669"/>
    <property type="project" value="InterPro"/>
</dbReference>
<evidence type="ECO:0000313" key="2">
    <source>
        <dbReference type="EMBL" id="SDC49646.1"/>
    </source>
</evidence>
<dbReference type="InterPro" id="IPR013762">
    <property type="entry name" value="Integrase-like_cat_sf"/>
</dbReference>
<dbReference type="EMBL" id="FMYQ01000007">
    <property type="protein sequence ID" value="SDC49646.1"/>
    <property type="molecule type" value="Genomic_DNA"/>
</dbReference>
<protein>
    <recommendedName>
        <fullName evidence="4">Phage integrase family protein</fullName>
    </recommendedName>
</protein>
<keyword evidence="3" id="KW-1185">Reference proteome</keyword>
<proteinExistence type="predicted"/>